<comment type="caution">
    <text evidence="2">The sequence shown here is derived from an EMBL/GenBank/DDBJ whole genome shotgun (WGS) entry which is preliminary data.</text>
</comment>
<accession>A0ABQ2F5S9</accession>
<evidence type="ECO:0008006" key="4">
    <source>
        <dbReference type="Google" id="ProtNLM"/>
    </source>
</evidence>
<dbReference type="EMBL" id="BMPP01000043">
    <property type="protein sequence ID" value="GGK43714.1"/>
    <property type="molecule type" value="Genomic_DNA"/>
</dbReference>
<feature type="compositionally biased region" description="Basic and acidic residues" evidence="1">
    <location>
        <begin position="111"/>
        <end position="123"/>
    </location>
</feature>
<reference evidence="3" key="1">
    <citation type="journal article" date="2019" name="Int. J. Syst. Evol. Microbiol.">
        <title>The Global Catalogue of Microorganisms (GCM) 10K type strain sequencing project: providing services to taxonomists for standard genome sequencing and annotation.</title>
        <authorList>
            <consortium name="The Broad Institute Genomics Platform"/>
            <consortium name="The Broad Institute Genome Sequencing Center for Infectious Disease"/>
            <person name="Wu L."/>
            <person name="Ma J."/>
        </authorList>
    </citation>
    <scope>NUCLEOTIDE SEQUENCE [LARGE SCALE GENOMIC DNA]</scope>
    <source>
        <strain evidence="3">JCM 30331</strain>
    </source>
</reference>
<evidence type="ECO:0000313" key="3">
    <source>
        <dbReference type="Proteomes" id="UP000647587"/>
    </source>
</evidence>
<feature type="region of interest" description="Disordered" evidence="1">
    <location>
        <begin position="1"/>
        <end position="27"/>
    </location>
</feature>
<dbReference type="Proteomes" id="UP000647587">
    <property type="component" value="Unassembled WGS sequence"/>
</dbReference>
<protein>
    <recommendedName>
        <fullName evidence="4">DUF2726 domain-containing protein</fullName>
    </recommendedName>
</protein>
<evidence type="ECO:0000313" key="2">
    <source>
        <dbReference type="EMBL" id="GGK43714.1"/>
    </source>
</evidence>
<gene>
    <name evidence="2" type="ORF">GCM10008955_41840</name>
</gene>
<name>A0ABQ2F5S9_9DEIO</name>
<keyword evidence="3" id="KW-1185">Reference proteome</keyword>
<feature type="region of interest" description="Disordered" evidence="1">
    <location>
        <begin position="104"/>
        <end position="125"/>
    </location>
</feature>
<evidence type="ECO:0000256" key="1">
    <source>
        <dbReference type="SAM" id="MobiDB-lite"/>
    </source>
</evidence>
<proteinExistence type="predicted"/>
<organism evidence="2 3">
    <name type="scientific">Deinococcus malanensis</name>
    <dbReference type="NCBI Taxonomy" id="1706855"/>
    <lineage>
        <taxon>Bacteria</taxon>
        <taxon>Thermotogati</taxon>
        <taxon>Deinococcota</taxon>
        <taxon>Deinococci</taxon>
        <taxon>Deinococcales</taxon>
        <taxon>Deinococcaceae</taxon>
        <taxon>Deinococcus</taxon>
    </lineage>
</organism>
<sequence>MLKFRRPRPVQSDHTPIAAAPPRPHGARISDQFETKLRTALQNFPYDLRPHMFLEDCVALTFTEPGSPGSLDMHRSKTFDYVLVDQHSSHPVLALVLSTKSYGRDGAAPEPAHHEHGGGHSDSDPAAPVIGCAPFHLATKL</sequence>